<accession>A0A9P4QV92</accession>
<proteinExistence type="predicted"/>
<protein>
    <submittedName>
        <fullName evidence="1">Uncharacterized protein</fullName>
    </submittedName>
</protein>
<name>A0A9P4QV92_9PLEO</name>
<organism evidence="1 2">
    <name type="scientific">Polyplosphaeria fusca</name>
    <dbReference type="NCBI Taxonomy" id="682080"/>
    <lineage>
        <taxon>Eukaryota</taxon>
        <taxon>Fungi</taxon>
        <taxon>Dikarya</taxon>
        <taxon>Ascomycota</taxon>
        <taxon>Pezizomycotina</taxon>
        <taxon>Dothideomycetes</taxon>
        <taxon>Pleosporomycetidae</taxon>
        <taxon>Pleosporales</taxon>
        <taxon>Tetraplosphaeriaceae</taxon>
        <taxon>Polyplosphaeria</taxon>
    </lineage>
</organism>
<evidence type="ECO:0000313" key="1">
    <source>
        <dbReference type="EMBL" id="KAF2731541.1"/>
    </source>
</evidence>
<keyword evidence="2" id="KW-1185">Reference proteome</keyword>
<evidence type="ECO:0000313" key="2">
    <source>
        <dbReference type="Proteomes" id="UP000799444"/>
    </source>
</evidence>
<comment type="caution">
    <text evidence="1">The sequence shown here is derived from an EMBL/GenBank/DDBJ whole genome shotgun (WGS) entry which is preliminary data.</text>
</comment>
<sequence>MNPAEDSFIDEPCLTLRQHSTASGEDSISQSLDIALDTCPSLVSSGCPSTAPFADNGTFSSFNSVDDQILLVDRSRVSYAPTPPRSLLVLENLFHNVKVYFESICRNMIFDHAGTLLMSNGAQLQYDLCNDFDSYCFTASILLGNGSYGESYRALSRACALVKRIIQAEHP</sequence>
<gene>
    <name evidence="1" type="ORF">EJ04DRAFT_365458</name>
</gene>
<dbReference type="OrthoDB" id="3799351at2759"/>
<dbReference type="Proteomes" id="UP000799444">
    <property type="component" value="Unassembled WGS sequence"/>
</dbReference>
<reference evidence="1" key="1">
    <citation type="journal article" date="2020" name="Stud. Mycol.">
        <title>101 Dothideomycetes genomes: a test case for predicting lifestyles and emergence of pathogens.</title>
        <authorList>
            <person name="Haridas S."/>
            <person name="Albert R."/>
            <person name="Binder M."/>
            <person name="Bloem J."/>
            <person name="Labutti K."/>
            <person name="Salamov A."/>
            <person name="Andreopoulos B."/>
            <person name="Baker S."/>
            <person name="Barry K."/>
            <person name="Bills G."/>
            <person name="Bluhm B."/>
            <person name="Cannon C."/>
            <person name="Castanera R."/>
            <person name="Culley D."/>
            <person name="Daum C."/>
            <person name="Ezra D."/>
            <person name="Gonzalez J."/>
            <person name="Henrissat B."/>
            <person name="Kuo A."/>
            <person name="Liang C."/>
            <person name="Lipzen A."/>
            <person name="Lutzoni F."/>
            <person name="Magnuson J."/>
            <person name="Mondo S."/>
            <person name="Nolan M."/>
            <person name="Ohm R."/>
            <person name="Pangilinan J."/>
            <person name="Park H.-J."/>
            <person name="Ramirez L."/>
            <person name="Alfaro M."/>
            <person name="Sun H."/>
            <person name="Tritt A."/>
            <person name="Yoshinaga Y."/>
            <person name="Zwiers L.-H."/>
            <person name="Turgeon B."/>
            <person name="Goodwin S."/>
            <person name="Spatafora J."/>
            <person name="Crous P."/>
            <person name="Grigoriev I."/>
        </authorList>
    </citation>
    <scope>NUCLEOTIDE SEQUENCE</scope>
    <source>
        <strain evidence="1">CBS 125425</strain>
    </source>
</reference>
<dbReference type="AlphaFoldDB" id="A0A9P4QV92"/>
<dbReference type="EMBL" id="ML996193">
    <property type="protein sequence ID" value="KAF2731541.1"/>
    <property type="molecule type" value="Genomic_DNA"/>
</dbReference>